<keyword evidence="4" id="KW-1185">Reference proteome</keyword>
<gene>
    <name evidence="3" type="primary">mnhG</name>
    <name evidence="3" type="ORF">OSH07_23375</name>
</gene>
<proteinExistence type="predicted"/>
<keyword evidence="2" id="KW-0812">Transmembrane</keyword>
<dbReference type="InterPro" id="IPR005133">
    <property type="entry name" value="PhaG_MnhG_YufB"/>
</dbReference>
<evidence type="ECO:0000256" key="2">
    <source>
        <dbReference type="SAM" id="Phobius"/>
    </source>
</evidence>
<keyword evidence="2" id="KW-1133">Transmembrane helix</keyword>
<keyword evidence="2" id="KW-0472">Membrane</keyword>
<dbReference type="RefSeq" id="WP_266341124.1">
    <property type="nucleotide sequence ID" value="NZ_JAPKNK010000015.1"/>
</dbReference>
<feature type="transmembrane region" description="Helical" evidence="2">
    <location>
        <begin position="51"/>
        <end position="78"/>
    </location>
</feature>
<dbReference type="EMBL" id="JAPKNK010000015">
    <property type="protein sequence ID" value="MCX5572162.1"/>
    <property type="molecule type" value="Genomic_DNA"/>
</dbReference>
<dbReference type="Proteomes" id="UP001144805">
    <property type="component" value="Unassembled WGS sequence"/>
</dbReference>
<dbReference type="NCBIfam" id="TIGR01300">
    <property type="entry name" value="CPA3_mnhG_phaG"/>
    <property type="match status" value="1"/>
</dbReference>
<protein>
    <submittedName>
        <fullName evidence="3">Monovalent cation/H(+) antiporter subunit G</fullName>
    </submittedName>
</protein>
<feature type="transmembrane region" description="Helical" evidence="2">
    <location>
        <begin position="12"/>
        <end position="31"/>
    </location>
</feature>
<sequence>MIDLLREIAAGLFLFAGAFFLLAGAIGMNRMPDLFTRMHAASVGDTLGVSLMLIGMVFLAGFTLVTVKLVFLLGFLLFMGPVASHALAAAALQAGVKPVLAENGEAKKAERKKAEPTVKAPARKTSSRKRGKR</sequence>
<feature type="compositionally biased region" description="Basic and acidic residues" evidence="1">
    <location>
        <begin position="104"/>
        <end position="116"/>
    </location>
</feature>
<feature type="compositionally biased region" description="Basic residues" evidence="1">
    <location>
        <begin position="121"/>
        <end position="133"/>
    </location>
</feature>
<evidence type="ECO:0000256" key="1">
    <source>
        <dbReference type="SAM" id="MobiDB-lite"/>
    </source>
</evidence>
<dbReference type="PANTHER" id="PTHR34703">
    <property type="entry name" value="ANTIPORTER SUBUNIT MNHG2-RELATED"/>
    <property type="match status" value="1"/>
</dbReference>
<accession>A0A9X3INP4</accession>
<dbReference type="GO" id="GO:0015385">
    <property type="term" value="F:sodium:proton antiporter activity"/>
    <property type="evidence" value="ECO:0007669"/>
    <property type="project" value="TreeGrafter"/>
</dbReference>
<name>A0A9X3INP4_9HYPH</name>
<evidence type="ECO:0000313" key="3">
    <source>
        <dbReference type="EMBL" id="MCX5572162.1"/>
    </source>
</evidence>
<organism evidence="3 4">
    <name type="scientific">Kaistia nematophila</name>
    <dbReference type="NCBI Taxonomy" id="2994654"/>
    <lineage>
        <taxon>Bacteria</taxon>
        <taxon>Pseudomonadati</taxon>
        <taxon>Pseudomonadota</taxon>
        <taxon>Alphaproteobacteria</taxon>
        <taxon>Hyphomicrobiales</taxon>
        <taxon>Kaistiaceae</taxon>
        <taxon>Kaistia</taxon>
    </lineage>
</organism>
<dbReference type="PANTHER" id="PTHR34703:SF1">
    <property type="entry name" value="ANTIPORTER SUBUNIT MNHG2-RELATED"/>
    <property type="match status" value="1"/>
</dbReference>
<reference evidence="3" key="1">
    <citation type="submission" date="2022-11" db="EMBL/GenBank/DDBJ databases">
        <title>Biodiversity and phylogenetic relationships of bacteria.</title>
        <authorList>
            <person name="Machado R.A.R."/>
            <person name="Bhat A."/>
            <person name="Loulou A."/>
            <person name="Kallel S."/>
        </authorList>
    </citation>
    <scope>NUCLEOTIDE SEQUENCE</scope>
    <source>
        <strain evidence="3">K-TC2</strain>
    </source>
</reference>
<comment type="caution">
    <text evidence="3">The sequence shown here is derived from an EMBL/GenBank/DDBJ whole genome shotgun (WGS) entry which is preliminary data.</text>
</comment>
<evidence type="ECO:0000313" key="4">
    <source>
        <dbReference type="Proteomes" id="UP001144805"/>
    </source>
</evidence>
<feature type="region of interest" description="Disordered" evidence="1">
    <location>
        <begin position="104"/>
        <end position="133"/>
    </location>
</feature>
<dbReference type="AlphaFoldDB" id="A0A9X3INP4"/>
<dbReference type="Pfam" id="PF03334">
    <property type="entry name" value="PhaG_MnhG_YufB"/>
    <property type="match status" value="1"/>
</dbReference>